<dbReference type="PROSITE" id="PS51257">
    <property type="entry name" value="PROKAR_LIPOPROTEIN"/>
    <property type="match status" value="1"/>
</dbReference>
<reference evidence="2 3" key="1">
    <citation type="submission" date="2023-09" db="EMBL/GenBank/DDBJ databases">
        <authorList>
            <person name="Rey-Velasco X."/>
        </authorList>
    </citation>
    <scope>NUCLEOTIDE SEQUENCE [LARGE SCALE GENOMIC DNA]</scope>
    <source>
        <strain evidence="2 3">W409</strain>
    </source>
</reference>
<evidence type="ECO:0000256" key="1">
    <source>
        <dbReference type="SAM" id="SignalP"/>
    </source>
</evidence>
<keyword evidence="3" id="KW-1185">Reference proteome</keyword>
<name>A0AAW8R0C2_9ALTE</name>
<accession>A0AAW8R0C2</accession>
<feature type="chain" id="PRO_5043903122" evidence="1">
    <location>
        <begin position="18"/>
        <end position="122"/>
    </location>
</feature>
<keyword evidence="1" id="KW-0732">Signal</keyword>
<dbReference type="AlphaFoldDB" id="A0AAW8R0C2"/>
<dbReference type="InterPro" id="IPR021534">
    <property type="entry name" value="DUF3192"/>
</dbReference>
<evidence type="ECO:0000313" key="2">
    <source>
        <dbReference type="EMBL" id="MDT0582717.1"/>
    </source>
</evidence>
<feature type="signal peptide" evidence="1">
    <location>
        <begin position="1"/>
        <end position="17"/>
    </location>
</feature>
<gene>
    <name evidence="2" type="ORF">RM544_09195</name>
</gene>
<protein>
    <submittedName>
        <fullName evidence="2">DUF3192 domain-containing protein</fullName>
    </submittedName>
</protein>
<dbReference type="Pfam" id="PF11399">
    <property type="entry name" value="DUF3192"/>
    <property type="match status" value="1"/>
</dbReference>
<sequence>MKALLLSSIMASSLLLGGCVISIGDDEGGYSYGSSWEKREAKNRNYISELDLGVSKERIIDTLGAADFTELTTSNGEKVQVLYYRTQRIHDDSMTTKDECTPLVFINGELVGFGESVVQKYI</sequence>
<comment type="caution">
    <text evidence="2">The sequence shown here is derived from an EMBL/GenBank/DDBJ whole genome shotgun (WGS) entry which is preliminary data.</text>
</comment>
<dbReference type="RefSeq" id="WP_311361495.1">
    <property type="nucleotide sequence ID" value="NZ_JAVRIE010000003.1"/>
</dbReference>
<dbReference type="Proteomes" id="UP001249020">
    <property type="component" value="Unassembled WGS sequence"/>
</dbReference>
<evidence type="ECO:0000313" key="3">
    <source>
        <dbReference type="Proteomes" id="UP001249020"/>
    </source>
</evidence>
<dbReference type="EMBL" id="JAVRIE010000003">
    <property type="protein sequence ID" value="MDT0582717.1"/>
    <property type="molecule type" value="Genomic_DNA"/>
</dbReference>
<organism evidence="2 3">
    <name type="scientific">Brumicola blandensis</name>
    <dbReference type="NCBI Taxonomy" id="3075611"/>
    <lineage>
        <taxon>Bacteria</taxon>
        <taxon>Pseudomonadati</taxon>
        <taxon>Pseudomonadota</taxon>
        <taxon>Gammaproteobacteria</taxon>
        <taxon>Alteromonadales</taxon>
        <taxon>Alteromonadaceae</taxon>
        <taxon>Brumicola</taxon>
    </lineage>
</organism>
<proteinExistence type="predicted"/>